<organism evidence="20 21">
    <name type="scientific">Candidatus Merdivivens pullistercoris</name>
    <dbReference type="NCBI Taxonomy" id="2840873"/>
    <lineage>
        <taxon>Bacteria</taxon>
        <taxon>Pseudomonadati</taxon>
        <taxon>Bacteroidota</taxon>
        <taxon>Bacteroidia</taxon>
        <taxon>Bacteroidales</taxon>
        <taxon>Muribaculaceae</taxon>
        <taxon>Muribaculaceae incertae sedis</taxon>
        <taxon>Candidatus Merdivivens</taxon>
    </lineage>
</organism>
<dbReference type="Pfam" id="PF01148">
    <property type="entry name" value="CTP_transf_1"/>
    <property type="match status" value="1"/>
</dbReference>
<evidence type="ECO:0000313" key="21">
    <source>
        <dbReference type="Proteomes" id="UP000823597"/>
    </source>
</evidence>
<evidence type="ECO:0000256" key="7">
    <source>
        <dbReference type="ARBA" id="ARBA00019373"/>
    </source>
</evidence>
<evidence type="ECO:0000256" key="11">
    <source>
        <dbReference type="ARBA" id="ARBA00022692"/>
    </source>
</evidence>
<dbReference type="GO" id="GO:0004605">
    <property type="term" value="F:phosphatidate cytidylyltransferase activity"/>
    <property type="evidence" value="ECO:0007669"/>
    <property type="project" value="UniProtKB-EC"/>
</dbReference>
<evidence type="ECO:0000256" key="12">
    <source>
        <dbReference type="ARBA" id="ARBA00022695"/>
    </source>
</evidence>
<comment type="similarity">
    <text evidence="5 18">Belongs to the CDS family.</text>
</comment>
<evidence type="ECO:0000256" key="14">
    <source>
        <dbReference type="ARBA" id="ARBA00023098"/>
    </source>
</evidence>
<evidence type="ECO:0000256" key="15">
    <source>
        <dbReference type="ARBA" id="ARBA00023136"/>
    </source>
</evidence>
<accession>A0A9D9I1Z0</accession>
<dbReference type="InterPro" id="IPR000374">
    <property type="entry name" value="PC_trans"/>
</dbReference>
<evidence type="ECO:0000256" key="13">
    <source>
        <dbReference type="ARBA" id="ARBA00022989"/>
    </source>
</evidence>
<evidence type="ECO:0000256" key="5">
    <source>
        <dbReference type="ARBA" id="ARBA00010185"/>
    </source>
</evidence>
<dbReference type="EMBL" id="JADIME010000001">
    <property type="protein sequence ID" value="MBO8464378.1"/>
    <property type="molecule type" value="Genomic_DNA"/>
</dbReference>
<keyword evidence="14" id="KW-0443">Lipid metabolism</keyword>
<keyword evidence="13 19" id="KW-1133">Transmembrane helix</keyword>
<comment type="pathway">
    <text evidence="4">Lipid metabolism.</text>
</comment>
<evidence type="ECO:0000256" key="8">
    <source>
        <dbReference type="ARBA" id="ARBA00022475"/>
    </source>
</evidence>
<keyword evidence="12 18" id="KW-0548">Nucleotidyltransferase</keyword>
<proteinExistence type="inferred from homology"/>
<evidence type="ECO:0000256" key="16">
    <source>
        <dbReference type="ARBA" id="ARBA00023209"/>
    </source>
</evidence>
<comment type="catalytic activity">
    <reaction evidence="1 18">
        <text>a 1,2-diacyl-sn-glycero-3-phosphate + CTP + H(+) = a CDP-1,2-diacyl-sn-glycerol + diphosphate</text>
        <dbReference type="Rhea" id="RHEA:16229"/>
        <dbReference type="ChEBI" id="CHEBI:15378"/>
        <dbReference type="ChEBI" id="CHEBI:33019"/>
        <dbReference type="ChEBI" id="CHEBI:37563"/>
        <dbReference type="ChEBI" id="CHEBI:58332"/>
        <dbReference type="ChEBI" id="CHEBI:58608"/>
        <dbReference type="EC" id="2.7.7.41"/>
    </reaction>
</comment>
<comment type="pathway">
    <text evidence="3 18">Phospholipid metabolism; CDP-diacylglycerol biosynthesis; CDP-diacylglycerol from sn-glycerol 3-phosphate: step 3/3.</text>
</comment>
<feature type="transmembrane region" description="Helical" evidence="19">
    <location>
        <begin position="185"/>
        <end position="203"/>
    </location>
</feature>
<sequence length="276" mass="30375">MDNTLKRTITGAAIVGIIVVSLLFSEFIFIPVMLFVMLVCLAEFYKMTMPGRFKAAKGLAVLASLVMFMTTYAHVSFGISTKLMLLSVIPLVVIMIAGLYIHDADEFDSVAYLFTSQVYIAIPFSLTNLLVFDDFGNFNGMLLLGFFIIVWASDVGAFLFGMTFGQKNGHKLFPSISPKKSWEGLWGGLFTAIVAGVVLKLLGVFAFPWWAAVVLTLILFVFSVFGDLVESKLKRHFDIKDSGKILPGHGGMLDRFDGALLAFPAGTIFLIVFNFI</sequence>
<name>A0A9D9I1Z0_9BACT</name>
<comment type="caution">
    <text evidence="20">The sequence shown here is derived from an EMBL/GenBank/DDBJ whole genome shotgun (WGS) entry which is preliminary data.</text>
</comment>
<evidence type="ECO:0000256" key="18">
    <source>
        <dbReference type="RuleBase" id="RU003938"/>
    </source>
</evidence>
<evidence type="ECO:0000256" key="19">
    <source>
        <dbReference type="SAM" id="Phobius"/>
    </source>
</evidence>
<evidence type="ECO:0000256" key="9">
    <source>
        <dbReference type="ARBA" id="ARBA00022516"/>
    </source>
</evidence>
<keyword evidence="8" id="KW-1003">Cell membrane</keyword>
<feature type="transmembrane region" description="Helical" evidence="19">
    <location>
        <begin position="83"/>
        <end position="101"/>
    </location>
</feature>
<dbReference type="PANTHER" id="PTHR46382">
    <property type="entry name" value="PHOSPHATIDATE CYTIDYLYLTRANSFERASE"/>
    <property type="match status" value="1"/>
</dbReference>
<dbReference type="PROSITE" id="PS01315">
    <property type="entry name" value="CDS"/>
    <property type="match status" value="1"/>
</dbReference>
<keyword evidence="11 18" id="KW-0812">Transmembrane</keyword>
<dbReference type="AlphaFoldDB" id="A0A9D9I1Z0"/>
<evidence type="ECO:0000256" key="3">
    <source>
        <dbReference type="ARBA" id="ARBA00005119"/>
    </source>
</evidence>
<evidence type="ECO:0000313" key="20">
    <source>
        <dbReference type="EMBL" id="MBO8464378.1"/>
    </source>
</evidence>
<evidence type="ECO:0000256" key="10">
    <source>
        <dbReference type="ARBA" id="ARBA00022679"/>
    </source>
</evidence>
<evidence type="ECO:0000256" key="1">
    <source>
        <dbReference type="ARBA" id="ARBA00001698"/>
    </source>
</evidence>
<dbReference type="Proteomes" id="UP000823597">
    <property type="component" value="Unassembled WGS sequence"/>
</dbReference>
<feature type="transmembrane region" description="Helical" evidence="19">
    <location>
        <begin position="12"/>
        <end position="45"/>
    </location>
</feature>
<feature type="transmembrane region" description="Helical" evidence="19">
    <location>
        <begin position="258"/>
        <end position="275"/>
    </location>
</feature>
<dbReference type="GO" id="GO:0005886">
    <property type="term" value="C:plasma membrane"/>
    <property type="evidence" value="ECO:0007669"/>
    <property type="project" value="UniProtKB-SubCell"/>
</dbReference>
<reference evidence="20" key="2">
    <citation type="journal article" date="2021" name="PeerJ">
        <title>Extensive microbial diversity within the chicken gut microbiome revealed by metagenomics and culture.</title>
        <authorList>
            <person name="Gilroy R."/>
            <person name="Ravi A."/>
            <person name="Getino M."/>
            <person name="Pursley I."/>
            <person name="Horton D.L."/>
            <person name="Alikhan N.F."/>
            <person name="Baker D."/>
            <person name="Gharbi K."/>
            <person name="Hall N."/>
            <person name="Watson M."/>
            <person name="Adriaenssens E.M."/>
            <person name="Foster-Nyarko E."/>
            <person name="Jarju S."/>
            <person name="Secka A."/>
            <person name="Antonio M."/>
            <person name="Oren A."/>
            <person name="Chaudhuri R.R."/>
            <person name="La Ragione R."/>
            <person name="Hildebrand F."/>
            <person name="Pallen M.J."/>
        </authorList>
    </citation>
    <scope>NUCLEOTIDE SEQUENCE</scope>
    <source>
        <strain evidence="20">10037</strain>
    </source>
</reference>
<keyword evidence="17" id="KW-1208">Phospholipid metabolism</keyword>
<comment type="subcellular location">
    <subcellularLocation>
        <location evidence="2">Cell membrane</location>
        <topology evidence="2">Multi-pass membrane protein</topology>
    </subcellularLocation>
</comment>
<feature type="transmembrane region" description="Helical" evidence="19">
    <location>
        <begin position="57"/>
        <end position="77"/>
    </location>
</feature>
<reference evidence="20" key="1">
    <citation type="submission" date="2020-10" db="EMBL/GenBank/DDBJ databases">
        <authorList>
            <person name="Gilroy R."/>
        </authorList>
    </citation>
    <scope>NUCLEOTIDE SEQUENCE</scope>
    <source>
        <strain evidence="20">10037</strain>
    </source>
</reference>
<dbReference type="EC" id="2.7.7.41" evidence="6 18"/>
<keyword evidence="16" id="KW-0594">Phospholipid biosynthesis</keyword>
<dbReference type="PANTHER" id="PTHR46382:SF1">
    <property type="entry name" value="PHOSPHATIDATE CYTIDYLYLTRANSFERASE"/>
    <property type="match status" value="1"/>
</dbReference>
<evidence type="ECO:0000256" key="6">
    <source>
        <dbReference type="ARBA" id="ARBA00012487"/>
    </source>
</evidence>
<evidence type="ECO:0000256" key="4">
    <source>
        <dbReference type="ARBA" id="ARBA00005189"/>
    </source>
</evidence>
<evidence type="ECO:0000256" key="2">
    <source>
        <dbReference type="ARBA" id="ARBA00004651"/>
    </source>
</evidence>
<feature type="transmembrane region" description="Helical" evidence="19">
    <location>
        <begin position="110"/>
        <end position="131"/>
    </location>
</feature>
<dbReference type="GO" id="GO:0016024">
    <property type="term" value="P:CDP-diacylglycerol biosynthetic process"/>
    <property type="evidence" value="ECO:0007669"/>
    <property type="project" value="TreeGrafter"/>
</dbReference>
<keyword evidence="15 19" id="KW-0472">Membrane</keyword>
<evidence type="ECO:0000256" key="17">
    <source>
        <dbReference type="ARBA" id="ARBA00023264"/>
    </source>
</evidence>
<gene>
    <name evidence="20" type="ORF">IAB93_00085</name>
</gene>
<feature type="transmembrane region" description="Helical" evidence="19">
    <location>
        <begin position="209"/>
        <end position="229"/>
    </location>
</feature>
<protein>
    <recommendedName>
        <fullName evidence="7 18">Phosphatidate cytidylyltransferase</fullName>
        <ecNumber evidence="6 18">2.7.7.41</ecNumber>
    </recommendedName>
</protein>
<keyword evidence="9" id="KW-0444">Lipid biosynthesis</keyword>
<keyword evidence="10 18" id="KW-0808">Transferase</keyword>
<feature type="transmembrane region" description="Helical" evidence="19">
    <location>
        <begin position="143"/>
        <end position="164"/>
    </location>
</feature>